<evidence type="ECO:0000313" key="3">
    <source>
        <dbReference type="EMBL" id="SFK05335.1"/>
    </source>
</evidence>
<dbReference type="OrthoDB" id="9768004at2"/>
<dbReference type="Pfam" id="PF03781">
    <property type="entry name" value="FGE-sulfatase"/>
    <property type="match status" value="1"/>
</dbReference>
<evidence type="ECO:0000313" key="4">
    <source>
        <dbReference type="Proteomes" id="UP000243374"/>
    </source>
</evidence>
<dbReference type="InterPro" id="IPR016187">
    <property type="entry name" value="CTDL_fold"/>
</dbReference>
<organism evidence="3 4">
    <name type="scientific">Succinivibrio dextrinosolvens</name>
    <dbReference type="NCBI Taxonomy" id="83771"/>
    <lineage>
        <taxon>Bacteria</taxon>
        <taxon>Pseudomonadati</taxon>
        <taxon>Pseudomonadota</taxon>
        <taxon>Gammaproteobacteria</taxon>
        <taxon>Aeromonadales</taxon>
        <taxon>Succinivibrionaceae</taxon>
        <taxon>Succinivibrio</taxon>
    </lineage>
</organism>
<dbReference type="InterPro" id="IPR051043">
    <property type="entry name" value="Sulfatase_Mod_Factor_Kinase"/>
</dbReference>
<sequence length="574" mass="63494">MFKHIGKVAAAVSIVLGSNAYCSDDAVKIFNPNPQKDDVVIPMPCDRVMVFKKVYTSNDPKKIKDKNYNAGSAQNKSPMAQNPNLRYVQGSLHDSKGYYFLMAKYELMAGQYDALVNSDKCDSLKLNKLSRLPAVKLSYFDAMNAAHSYSLFLQQAKGSFKSEDNTVAYARLASDDEWEFAARGGNAVTQSQFEANLPPMENDDISLYAWFDGPQSANGKLQLAGLKKPNPLGLYDMLGNAQEMILEPFKAVRTGRLLGLSGGVCVRGGSYLTPKDSLASSFRTEKPLYVNGADVVSSDTSTRFVLSVPVAQSTDEVKKLNSDVESLGDHDSQEESDNVLASAKKRIEQYEAENKKVQDAFKKETDSLKEQNSSLNALNSDLEKKSDKLQKLNESLMSLNDSLNTSNSKLLAELKDLKDKITTANAQAESMKEVAVTANLRLGGFLCKTVNDGANTLGYYRNLLNVVKKQCEASKDRCKNLESVNSNIALNEASLKEILTYYGDTMANARMNYSMGIFKSQLKNAKEAFGSNTKYDTYVDTYYRHLDGYKKLSKDSSKNHKLWTEDCSKVGKGK</sequence>
<dbReference type="RefSeq" id="WP_074840403.1">
    <property type="nucleotide sequence ID" value="NZ_CP047056.1"/>
</dbReference>
<evidence type="ECO:0000259" key="2">
    <source>
        <dbReference type="Pfam" id="PF03781"/>
    </source>
</evidence>
<proteinExistence type="predicted"/>
<dbReference type="EMBL" id="FOSF01000018">
    <property type="protein sequence ID" value="SFK05335.1"/>
    <property type="molecule type" value="Genomic_DNA"/>
</dbReference>
<gene>
    <name evidence="3" type="ORF">SAMN04487865_101825</name>
</gene>
<protein>
    <submittedName>
        <fullName evidence="3">Formylglycine-generating enzyme, required for sulfatase activity, contains SUMF1/FGE domain</fullName>
    </submittedName>
</protein>
<dbReference type="InterPro" id="IPR005532">
    <property type="entry name" value="SUMF_dom"/>
</dbReference>
<dbReference type="PANTHER" id="PTHR23150">
    <property type="entry name" value="SULFATASE MODIFYING FACTOR 1, 2"/>
    <property type="match status" value="1"/>
</dbReference>
<dbReference type="AlphaFoldDB" id="A0A662ZAM4"/>
<evidence type="ECO:0000256" key="1">
    <source>
        <dbReference type="SAM" id="Coils"/>
    </source>
</evidence>
<name>A0A662ZAM4_9GAMM</name>
<keyword evidence="4" id="KW-1185">Reference proteome</keyword>
<feature type="domain" description="Sulfatase-modifying factor enzyme-like" evidence="2">
    <location>
        <begin position="84"/>
        <end position="284"/>
    </location>
</feature>
<dbReference type="InterPro" id="IPR042095">
    <property type="entry name" value="SUMF_sf"/>
</dbReference>
<dbReference type="Proteomes" id="UP000243374">
    <property type="component" value="Unassembled WGS sequence"/>
</dbReference>
<dbReference type="GO" id="GO:0120147">
    <property type="term" value="F:formylglycine-generating oxidase activity"/>
    <property type="evidence" value="ECO:0007669"/>
    <property type="project" value="TreeGrafter"/>
</dbReference>
<dbReference type="Gene3D" id="3.90.1580.10">
    <property type="entry name" value="paralog of FGE (formylglycine-generating enzyme)"/>
    <property type="match status" value="1"/>
</dbReference>
<accession>A0A662ZAM4</accession>
<reference evidence="3 4" key="1">
    <citation type="submission" date="2016-10" db="EMBL/GenBank/DDBJ databases">
        <authorList>
            <person name="Varghese N."/>
            <person name="Submissions S."/>
        </authorList>
    </citation>
    <scope>NUCLEOTIDE SEQUENCE [LARGE SCALE GENOMIC DNA]</scope>
    <source>
        <strain evidence="3 4">22B</strain>
    </source>
</reference>
<keyword evidence="1" id="KW-0175">Coiled coil</keyword>
<dbReference type="SUPFAM" id="SSF56436">
    <property type="entry name" value="C-type lectin-like"/>
    <property type="match status" value="1"/>
</dbReference>
<feature type="coiled-coil region" evidence="1">
    <location>
        <begin position="333"/>
        <end position="434"/>
    </location>
</feature>
<dbReference type="PANTHER" id="PTHR23150:SF19">
    <property type="entry name" value="FORMYLGLYCINE-GENERATING ENZYME"/>
    <property type="match status" value="1"/>
</dbReference>